<proteinExistence type="predicted"/>
<feature type="region of interest" description="Disordered" evidence="1">
    <location>
        <begin position="236"/>
        <end position="434"/>
    </location>
</feature>
<evidence type="ECO:0000313" key="3">
    <source>
        <dbReference type="EMBL" id="KAF9785760.1"/>
    </source>
</evidence>
<sequence>MSCIRPATPGFIATLTATGLLAAVSFGVPWIKSVYFLKATVSGFDGSLTFGTLGYCLDIAGQVTCSKPSVGYEIDINALLGNDTKIQIPNVVVKWITYCLVLHIVALALAAGSAVFGLLAHIREVSATCCSTCISGFAAAVAMLAFIFDLALFFLTKARINSAGGQASIGNAIWLTIAAWVLLFLSGLFFCCGRCCLSDRPSRRKNRRSATGDFEPGNNQYVDQVRLDAIKSEAERQAKQKYGNESGLPAFQEYQPLNRKESADDSAYEEGNQIVTHPSQPQQGYLDASSPRQQPVTGQTYAGGYLPGQPGGRAVDDYYNPTGTGYPPGPRRQGTMHSQSASNYSQSTYSSPPSSTAPPLPQPTTQYLAVGGAQPGHQNNGSSYLSTAPHQPGASYDLYSADPYTSSNAPPIPVPSRSPPVQQANPYTDGHSIGGNQYLVNPHDPFQNLYAQGTGQGLQRAYTLGGTGYGDNTVLDSQGGPGHIPNPYSDSYANQSPVRTNPSTQGYAGGYQPAPMQPPQQPMGSGGVGHYDDRPPTYDEHDSRPAGVWSSKS</sequence>
<dbReference type="PANTHER" id="PTHR28013">
    <property type="entry name" value="PROTEIN DCV1-RELATED"/>
    <property type="match status" value="1"/>
</dbReference>
<dbReference type="EMBL" id="WIUZ02000006">
    <property type="protein sequence ID" value="KAF9785760.1"/>
    <property type="molecule type" value="Genomic_DNA"/>
</dbReference>
<name>A0A9P6HFK0_9AGAM</name>
<accession>A0A9P6HFK0</accession>
<dbReference type="Pfam" id="PF06687">
    <property type="entry name" value="SUR7"/>
    <property type="match status" value="1"/>
</dbReference>
<feature type="compositionally biased region" description="Polar residues" evidence="1">
    <location>
        <begin position="273"/>
        <end position="283"/>
    </location>
</feature>
<dbReference type="AlphaFoldDB" id="A0A9P6HFK0"/>
<organism evidence="3 4">
    <name type="scientific">Thelephora terrestris</name>
    <dbReference type="NCBI Taxonomy" id="56493"/>
    <lineage>
        <taxon>Eukaryota</taxon>
        <taxon>Fungi</taxon>
        <taxon>Dikarya</taxon>
        <taxon>Basidiomycota</taxon>
        <taxon>Agaricomycotina</taxon>
        <taxon>Agaricomycetes</taxon>
        <taxon>Thelephorales</taxon>
        <taxon>Thelephoraceae</taxon>
        <taxon>Thelephora</taxon>
    </lineage>
</organism>
<dbReference type="GO" id="GO:0005886">
    <property type="term" value="C:plasma membrane"/>
    <property type="evidence" value="ECO:0007669"/>
    <property type="project" value="InterPro"/>
</dbReference>
<dbReference type="InterPro" id="IPR051380">
    <property type="entry name" value="pH-response_reg_palI/RIM9"/>
</dbReference>
<keyword evidence="2" id="KW-0472">Membrane</keyword>
<keyword evidence="2" id="KW-0812">Transmembrane</keyword>
<comment type="caution">
    <text evidence="3">The sequence shown here is derived from an EMBL/GenBank/DDBJ whole genome shotgun (WGS) entry which is preliminary data.</text>
</comment>
<feature type="compositionally biased region" description="Low complexity" evidence="1">
    <location>
        <begin position="318"/>
        <end position="354"/>
    </location>
</feature>
<protein>
    <submittedName>
        <fullName evidence="3">Pali-domain-containing protein</fullName>
    </submittedName>
</protein>
<keyword evidence="4" id="KW-1185">Reference proteome</keyword>
<feature type="transmembrane region" description="Helical" evidence="2">
    <location>
        <begin position="173"/>
        <end position="197"/>
    </location>
</feature>
<feature type="transmembrane region" description="Helical" evidence="2">
    <location>
        <begin position="132"/>
        <end position="153"/>
    </location>
</feature>
<evidence type="ECO:0000313" key="4">
    <source>
        <dbReference type="Proteomes" id="UP000736335"/>
    </source>
</evidence>
<evidence type="ECO:0000256" key="1">
    <source>
        <dbReference type="SAM" id="MobiDB-lite"/>
    </source>
</evidence>
<feature type="compositionally biased region" description="Polar residues" evidence="1">
    <location>
        <begin position="488"/>
        <end position="506"/>
    </location>
</feature>
<reference evidence="3" key="2">
    <citation type="submission" date="2020-11" db="EMBL/GenBank/DDBJ databases">
        <authorList>
            <consortium name="DOE Joint Genome Institute"/>
            <person name="Kuo A."/>
            <person name="Miyauchi S."/>
            <person name="Kiss E."/>
            <person name="Drula E."/>
            <person name="Kohler A."/>
            <person name="Sanchez-Garcia M."/>
            <person name="Andreopoulos B."/>
            <person name="Barry K.W."/>
            <person name="Bonito G."/>
            <person name="Buee M."/>
            <person name="Carver A."/>
            <person name="Chen C."/>
            <person name="Cichocki N."/>
            <person name="Clum A."/>
            <person name="Culley D."/>
            <person name="Crous P.W."/>
            <person name="Fauchery L."/>
            <person name="Girlanda M."/>
            <person name="Hayes R."/>
            <person name="Keri Z."/>
            <person name="Labutti K."/>
            <person name="Lipzen A."/>
            <person name="Lombard V."/>
            <person name="Magnuson J."/>
            <person name="Maillard F."/>
            <person name="Morin E."/>
            <person name="Murat C."/>
            <person name="Nolan M."/>
            <person name="Ohm R."/>
            <person name="Pangilinan J."/>
            <person name="Pereira M."/>
            <person name="Perotto S."/>
            <person name="Peter M."/>
            <person name="Riley R."/>
            <person name="Sitrit Y."/>
            <person name="Stielow B."/>
            <person name="Szollosi G."/>
            <person name="Zifcakova L."/>
            <person name="Stursova M."/>
            <person name="Spatafora J.W."/>
            <person name="Tedersoo L."/>
            <person name="Vaario L.-M."/>
            <person name="Yamada A."/>
            <person name="Yan M."/>
            <person name="Wang P."/>
            <person name="Xu J."/>
            <person name="Bruns T."/>
            <person name="Baldrian P."/>
            <person name="Vilgalys R."/>
            <person name="Henrissat B."/>
            <person name="Grigoriev I.V."/>
            <person name="Hibbett D."/>
            <person name="Nagy L.G."/>
            <person name="Martin F.M."/>
        </authorList>
    </citation>
    <scope>NUCLEOTIDE SEQUENCE</scope>
    <source>
        <strain evidence="3">UH-Tt-Lm1</strain>
    </source>
</reference>
<feature type="region of interest" description="Disordered" evidence="1">
    <location>
        <begin position="200"/>
        <end position="219"/>
    </location>
</feature>
<gene>
    <name evidence="3" type="ORF">BJ322DRAFT_1099606</name>
</gene>
<feature type="transmembrane region" description="Helical" evidence="2">
    <location>
        <begin position="95"/>
        <end position="120"/>
    </location>
</feature>
<dbReference type="GO" id="GO:0032153">
    <property type="term" value="C:cell division site"/>
    <property type="evidence" value="ECO:0007669"/>
    <property type="project" value="TreeGrafter"/>
</dbReference>
<feature type="compositionally biased region" description="Polar residues" evidence="1">
    <location>
        <begin position="290"/>
        <end position="300"/>
    </location>
</feature>
<dbReference type="OrthoDB" id="3365245at2759"/>
<evidence type="ECO:0000256" key="2">
    <source>
        <dbReference type="SAM" id="Phobius"/>
    </source>
</evidence>
<dbReference type="Proteomes" id="UP000736335">
    <property type="component" value="Unassembled WGS sequence"/>
</dbReference>
<dbReference type="InterPro" id="IPR009571">
    <property type="entry name" value="SUR7/Rim9-like_fungi"/>
</dbReference>
<feature type="compositionally biased region" description="Basic and acidic residues" evidence="1">
    <location>
        <begin position="530"/>
        <end position="544"/>
    </location>
</feature>
<reference evidence="3" key="1">
    <citation type="journal article" date="2020" name="Nat. Commun.">
        <title>Large-scale genome sequencing of mycorrhizal fungi provides insights into the early evolution of symbiotic traits.</title>
        <authorList>
            <person name="Miyauchi S."/>
            <person name="Kiss E."/>
            <person name="Kuo A."/>
            <person name="Drula E."/>
            <person name="Kohler A."/>
            <person name="Sanchez-Garcia M."/>
            <person name="Morin E."/>
            <person name="Andreopoulos B."/>
            <person name="Barry K.W."/>
            <person name="Bonito G."/>
            <person name="Buee M."/>
            <person name="Carver A."/>
            <person name="Chen C."/>
            <person name="Cichocki N."/>
            <person name="Clum A."/>
            <person name="Culley D."/>
            <person name="Crous P.W."/>
            <person name="Fauchery L."/>
            <person name="Girlanda M."/>
            <person name="Hayes R.D."/>
            <person name="Keri Z."/>
            <person name="LaButti K."/>
            <person name="Lipzen A."/>
            <person name="Lombard V."/>
            <person name="Magnuson J."/>
            <person name="Maillard F."/>
            <person name="Murat C."/>
            <person name="Nolan M."/>
            <person name="Ohm R.A."/>
            <person name="Pangilinan J."/>
            <person name="Pereira M.F."/>
            <person name="Perotto S."/>
            <person name="Peter M."/>
            <person name="Pfister S."/>
            <person name="Riley R."/>
            <person name="Sitrit Y."/>
            <person name="Stielow J.B."/>
            <person name="Szollosi G."/>
            <person name="Zifcakova L."/>
            <person name="Stursova M."/>
            <person name="Spatafora J.W."/>
            <person name="Tedersoo L."/>
            <person name="Vaario L.M."/>
            <person name="Yamada A."/>
            <person name="Yan M."/>
            <person name="Wang P."/>
            <person name="Xu J."/>
            <person name="Bruns T."/>
            <person name="Baldrian P."/>
            <person name="Vilgalys R."/>
            <person name="Dunand C."/>
            <person name="Henrissat B."/>
            <person name="Grigoriev I.V."/>
            <person name="Hibbett D."/>
            <person name="Nagy L.G."/>
            <person name="Martin F.M."/>
        </authorList>
    </citation>
    <scope>NUCLEOTIDE SEQUENCE</scope>
    <source>
        <strain evidence="3">UH-Tt-Lm1</strain>
    </source>
</reference>
<feature type="compositionally biased region" description="Polar residues" evidence="1">
    <location>
        <begin position="376"/>
        <end position="389"/>
    </location>
</feature>
<dbReference type="GO" id="GO:0035838">
    <property type="term" value="C:growing cell tip"/>
    <property type="evidence" value="ECO:0007669"/>
    <property type="project" value="TreeGrafter"/>
</dbReference>
<keyword evidence="2" id="KW-1133">Transmembrane helix</keyword>
<feature type="region of interest" description="Disordered" evidence="1">
    <location>
        <begin position="465"/>
        <end position="553"/>
    </location>
</feature>
<dbReference type="PANTHER" id="PTHR28013:SF4">
    <property type="entry name" value="MARVEL DOMAIN-CONTAINING PROTEIN"/>
    <property type="match status" value="1"/>
</dbReference>